<feature type="signal peptide" evidence="1">
    <location>
        <begin position="1"/>
        <end position="18"/>
    </location>
</feature>
<organism evidence="4 5">
    <name type="scientific">Aphanomyces stellatus</name>
    <dbReference type="NCBI Taxonomy" id="120398"/>
    <lineage>
        <taxon>Eukaryota</taxon>
        <taxon>Sar</taxon>
        <taxon>Stramenopiles</taxon>
        <taxon>Oomycota</taxon>
        <taxon>Saprolegniomycetes</taxon>
        <taxon>Saprolegniales</taxon>
        <taxon>Verrucalvaceae</taxon>
        <taxon>Aphanomyces</taxon>
    </lineage>
</organism>
<proteinExistence type="predicted"/>
<reference evidence="4 5" key="1">
    <citation type="submission" date="2019-03" db="EMBL/GenBank/DDBJ databases">
        <authorList>
            <person name="Gaulin E."/>
            <person name="Dumas B."/>
        </authorList>
    </citation>
    <scope>NUCLEOTIDE SEQUENCE [LARGE SCALE GENOMIC DNA]</scope>
    <source>
        <strain evidence="4">CBS 568.67</strain>
    </source>
</reference>
<dbReference type="EMBL" id="VJMH01005545">
    <property type="protein sequence ID" value="KAF0694626.1"/>
    <property type="molecule type" value="Genomic_DNA"/>
</dbReference>
<evidence type="ECO:0000313" key="3">
    <source>
        <dbReference type="EMBL" id="KAF0694626.1"/>
    </source>
</evidence>
<name>A0A485L0V4_9STRA</name>
<feature type="chain" id="PRO_5033437328" evidence="1">
    <location>
        <begin position="19"/>
        <end position="206"/>
    </location>
</feature>
<evidence type="ECO:0000256" key="1">
    <source>
        <dbReference type="SAM" id="SignalP"/>
    </source>
</evidence>
<dbReference type="Pfam" id="PF13462">
    <property type="entry name" value="Thioredoxin_4"/>
    <property type="match status" value="1"/>
</dbReference>
<sequence length="206" mass="22897">MVNAPLFLAALLAPLAFGEAPIPKTPYGITYSDGSADAPIQIDFFLDLLCPDSRNAYPNVVKLADTYPLDVRVRFHHFPLPYHRNAFVLHQAAQVILNATDDDHSFATWADIIFKNQAVFNESVALDGVTSQIKTIAAAAFPDLVGSVIDQGLKTRQRNLEVRYDFKYGGTRGVYGTPAIFINDIFVDFEDNVTYDRLFAKVQPLL</sequence>
<protein>
    <submittedName>
        <fullName evidence="4">Aste57867_14522 protein</fullName>
    </submittedName>
</protein>
<dbReference type="InterPro" id="IPR036249">
    <property type="entry name" value="Thioredoxin-like_sf"/>
</dbReference>
<evidence type="ECO:0000313" key="4">
    <source>
        <dbReference type="EMBL" id="VFT91344.1"/>
    </source>
</evidence>
<dbReference type="InterPro" id="IPR012336">
    <property type="entry name" value="Thioredoxin-like_fold"/>
</dbReference>
<dbReference type="Proteomes" id="UP000332933">
    <property type="component" value="Unassembled WGS sequence"/>
</dbReference>
<dbReference type="Gene3D" id="3.40.30.10">
    <property type="entry name" value="Glutaredoxin"/>
    <property type="match status" value="1"/>
</dbReference>
<feature type="domain" description="Thioredoxin-like fold" evidence="2">
    <location>
        <begin position="34"/>
        <end position="198"/>
    </location>
</feature>
<gene>
    <name evidence="4" type="primary">Aste57867_14522</name>
    <name evidence="3" type="ORF">As57867_014468</name>
    <name evidence="4" type="ORF">ASTE57867_14522</name>
</gene>
<evidence type="ECO:0000259" key="2">
    <source>
        <dbReference type="Pfam" id="PF13462"/>
    </source>
</evidence>
<dbReference type="OrthoDB" id="37297at2759"/>
<reference evidence="3" key="2">
    <citation type="submission" date="2019-06" db="EMBL/GenBank/DDBJ databases">
        <title>Genomics analysis of Aphanomyces spp. identifies a new class of oomycete effector associated with host adaptation.</title>
        <authorList>
            <person name="Gaulin E."/>
        </authorList>
    </citation>
    <scope>NUCLEOTIDE SEQUENCE</scope>
    <source>
        <strain evidence="3">CBS 578.67</strain>
    </source>
</reference>
<keyword evidence="1" id="KW-0732">Signal</keyword>
<dbReference type="AlphaFoldDB" id="A0A485L0V4"/>
<keyword evidence="5" id="KW-1185">Reference proteome</keyword>
<accession>A0A485L0V4</accession>
<dbReference type="EMBL" id="CAADRA010005566">
    <property type="protein sequence ID" value="VFT91344.1"/>
    <property type="molecule type" value="Genomic_DNA"/>
</dbReference>
<dbReference type="SUPFAM" id="SSF52833">
    <property type="entry name" value="Thioredoxin-like"/>
    <property type="match status" value="1"/>
</dbReference>
<dbReference type="PANTHER" id="PTHR33875">
    <property type="entry name" value="OS09G0542200 PROTEIN"/>
    <property type="match status" value="1"/>
</dbReference>
<dbReference type="PANTHER" id="PTHR33875:SF2">
    <property type="entry name" value="ACR183CP"/>
    <property type="match status" value="1"/>
</dbReference>
<evidence type="ECO:0000313" key="5">
    <source>
        <dbReference type="Proteomes" id="UP000332933"/>
    </source>
</evidence>
<dbReference type="CDD" id="cd02972">
    <property type="entry name" value="DsbA_family"/>
    <property type="match status" value="1"/>
</dbReference>